<feature type="transmembrane region" description="Helical" evidence="1">
    <location>
        <begin position="673"/>
        <end position="693"/>
    </location>
</feature>
<evidence type="ECO:0000313" key="2">
    <source>
        <dbReference type="EMBL" id="GAA1162607.1"/>
    </source>
</evidence>
<feature type="transmembrane region" description="Helical" evidence="1">
    <location>
        <begin position="97"/>
        <end position="120"/>
    </location>
</feature>
<keyword evidence="1" id="KW-0472">Membrane</keyword>
<feature type="transmembrane region" description="Helical" evidence="1">
    <location>
        <begin position="525"/>
        <end position="542"/>
    </location>
</feature>
<sequence length="711" mass="71295">MSTLSVPKILLGLGALCLLVAAVAFLVATWSSLGIGGRTAVLTGLTVVTGGLGAWLGRRELRVAGEALTTVGLGLLALDVVGADRAGWLGHLTIDELVAVLGAAVLAAGLGLALVTRLGAPQVIGILGLSALGGGVLTATGHATLVPTAVVLAHAGLAAVARVRRLAPLLLVAAAGASYWWLDLLLTGLDRAAERPSLHALWAEGRGAALLVAALLPLLVIPFVRRYAGGDRYAVAATATLLTVTAALPAVDEGATAVGVVGLGVLVAWTLAASAVPTGWRVVAWPSMVVAALPVAGIVVTLVGQALANAVGTETPFGQPVTARLGDPDPAAAPLLLLLGVAGLVAALLAVLPELPRWQLPAGVLALAALATLALHPVPVWTLGAGLAVLGAALAAESLRHEGAFGLIQSVAGVAVVVVGLIVALPSDVLTAAVLGVLVATAAALHRWGWVDQQVWGGLLLPVSAAGLLWVVCEVAGVDVSLRGVPVLVLVGLLAIARPRPEIEASAAVAALAAASAAVDGHPSLAVHLTVAGALVSVSALVHPGRRPLGWLGGALLVAATWVRLWDVGVTAPEPYTLPTAVALVLVGLVHLRRHPGSPTGPALGPGILLATVPSLLWVLDDPLGPRAVLLGLGCLALVVAGAQLRWNAPLLVGAAVGATVVLRELAPYAAEVPQWALIGSAGTLLTVVGVTWERRLRDLRAAGSYLGRLR</sequence>
<evidence type="ECO:0000313" key="3">
    <source>
        <dbReference type="Proteomes" id="UP001499979"/>
    </source>
</evidence>
<feature type="transmembrane region" description="Helical" evidence="1">
    <location>
        <begin position="455"/>
        <end position="472"/>
    </location>
</feature>
<feature type="transmembrane region" description="Helical" evidence="1">
    <location>
        <begin position="288"/>
        <end position="311"/>
    </location>
</feature>
<feature type="transmembrane region" description="Helical" evidence="1">
    <location>
        <begin position="331"/>
        <end position="351"/>
    </location>
</feature>
<dbReference type="Proteomes" id="UP001499979">
    <property type="component" value="Unassembled WGS sequence"/>
</dbReference>
<dbReference type="RefSeq" id="WP_343910562.1">
    <property type="nucleotide sequence ID" value="NZ_BAAAJE010000030.1"/>
</dbReference>
<feature type="transmembrane region" description="Helical" evidence="1">
    <location>
        <begin position="202"/>
        <end position="221"/>
    </location>
</feature>
<dbReference type="InterPro" id="IPR058062">
    <property type="entry name" value="SCO7613_C"/>
</dbReference>
<feature type="transmembrane region" description="Helical" evidence="1">
    <location>
        <begin position="126"/>
        <end position="153"/>
    </location>
</feature>
<feature type="transmembrane region" description="Helical" evidence="1">
    <location>
        <begin position="40"/>
        <end position="57"/>
    </location>
</feature>
<dbReference type="EMBL" id="BAAAJE010000030">
    <property type="protein sequence ID" value="GAA1162607.1"/>
    <property type="molecule type" value="Genomic_DNA"/>
</dbReference>
<feature type="transmembrane region" description="Helical" evidence="1">
    <location>
        <begin position="626"/>
        <end position="643"/>
    </location>
</feature>
<dbReference type="NCBIfam" id="NF047321">
    <property type="entry name" value="SCO7613_CTERM"/>
    <property type="match status" value="1"/>
</dbReference>
<feature type="transmembrane region" description="Helical" evidence="1">
    <location>
        <begin position="403"/>
        <end position="423"/>
    </location>
</feature>
<feature type="transmembrane region" description="Helical" evidence="1">
    <location>
        <begin position="575"/>
        <end position="592"/>
    </location>
</feature>
<evidence type="ECO:0008006" key="4">
    <source>
        <dbReference type="Google" id="ProtNLM"/>
    </source>
</evidence>
<keyword evidence="3" id="KW-1185">Reference proteome</keyword>
<comment type="caution">
    <text evidence="2">The sequence shown here is derived from an EMBL/GenBank/DDBJ whole genome shotgun (WGS) entry which is preliminary data.</text>
</comment>
<accession>A0ABP4FCF0</accession>
<feature type="transmembrane region" description="Helical" evidence="1">
    <location>
        <begin position="650"/>
        <end position="667"/>
    </location>
</feature>
<feature type="transmembrane region" description="Helical" evidence="1">
    <location>
        <begin position="165"/>
        <end position="182"/>
    </location>
</feature>
<proteinExistence type="predicted"/>
<feature type="transmembrane region" description="Helical" evidence="1">
    <location>
        <begin position="429"/>
        <end position="448"/>
    </location>
</feature>
<feature type="transmembrane region" description="Helical" evidence="1">
    <location>
        <begin position="233"/>
        <end position="251"/>
    </location>
</feature>
<evidence type="ECO:0000256" key="1">
    <source>
        <dbReference type="SAM" id="Phobius"/>
    </source>
</evidence>
<protein>
    <recommendedName>
        <fullName evidence="4">DUF2157 domain-containing protein</fullName>
    </recommendedName>
</protein>
<name>A0ABP4FCF0_9ACTN</name>
<feature type="transmembrane region" description="Helical" evidence="1">
    <location>
        <begin position="257"/>
        <end position="276"/>
    </location>
</feature>
<gene>
    <name evidence="2" type="ORF">GCM10009606_45580</name>
</gene>
<feature type="transmembrane region" description="Helical" evidence="1">
    <location>
        <begin position="604"/>
        <end position="620"/>
    </location>
</feature>
<keyword evidence="1" id="KW-1133">Transmembrane helix</keyword>
<keyword evidence="1" id="KW-0812">Transmembrane</keyword>
<reference evidence="3" key="1">
    <citation type="journal article" date="2019" name="Int. J. Syst. Evol. Microbiol.">
        <title>The Global Catalogue of Microorganisms (GCM) 10K type strain sequencing project: providing services to taxonomists for standard genome sequencing and annotation.</title>
        <authorList>
            <consortium name="The Broad Institute Genomics Platform"/>
            <consortium name="The Broad Institute Genome Sequencing Center for Infectious Disease"/>
            <person name="Wu L."/>
            <person name="Ma J."/>
        </authorList>
    </citation>
    <scope>NUCLEOTIDE SEQUENCE [LARGE SCALE GENOMIC DNA]</scope>
    <source>
        <strain evidence="3">JCM 11813</strain>
    </source>
</reference>
<feature type="transmembrane region" description="Helical" evidence="1">
    <location>
        <begin position="549"/>
        <end position="569"/>
    </location>
</feature>
<organism evidence="2 3">
    <name type="scientific">Nocardioides aquiterrae</name>
    <dbReference type="NCBI Taxonomy" id="203799"/>
    <lineage>
        <taxon>Bacteria</taxon>
        <taxon>Bacillati</taxon>
        <taxon>Actinomycetota</taxon>
        <taxon>Actinomycetes</taxon>
        <taxon>Propionibacteriales</taxon>
        <taxon>Nocardioidaceae</taxon>
        <taxon>Nocardioides</taxon>
    </lineage>
</organism>